<dbReference type="KEGG" id="pti:PHATR_46793"/>
<accession>B5Y3T1</accession>
<name>B5Y3T1_PHATC</name>
<dbReference type="AlphaFoldDB" id="B5Y3T1"/>
<protein>
    <submittedName>
        <fullName evidence="5">Uncharacterized protein</fullName>
    </submittedName>
</protein>
<dbReference type="PaxDb" id="2850-Phatr46793"/>
<dbReference type="HOGENOM" id="CLU_845851_0_0_1"/>
<evidence type="ECO:0000256" key="1">
    <source>
        <dbReference type="ARBA" id="ARBA00022614"/>
    </source>
</evidence>
<feature type="transmembrane region" description="Helical" evidence="4">
    <location>
        <begin position="54"/>
        <end position="75"/>
    </location>
</feature>
<evidence type="ECO:0000256" key="3">
    <source>
        <dbReference type="SAM" id="MobiDB-lite"/>
    </source>
</evidence>
<dbReference type="Gene3D" id="3.80.10.10">
    <property type="entry name" value="Ribonuclease Inhibitor"/>
    <property type="match status" value="1"/>
</dbReference>
<dbReference type="OrthoDB" id="49138at2759"/>
<dbReference type="GeneID" id="7204664"/>
<dbReference type="InParanoid" id="B5Y3T1"/>
<keyword evidence="2" id="KW-0677">Repeat</keyword>
<dbReference type="InterPro" id="IPR001611">
    <property type="entry name" value="Leu-rich_rpt"/>
</dbReference>
<evidence type="ECO:0000256" key="2">
    <source>
        <dbReference type="ARBA" id="ARBA00022737"/>
    </source>
</evidence>
<dbReference type="Pfam" id="PF00560">
    <property type="entry name" value="LRR_1"/>
    <property type="match status" value="1"/>
</dbReference>
<evidence type="ECO:0000313" key="6">
    <source>
        <dbReference type="Proteomes" id="UP000000759"/>
    </source>
</evidence>
<evidence type="ECO:0000313" key="5">
    <source>
        <dbReference type="EMBL" id="ACI65182.1"/>
    </source>
</evidence>
<dbReference type="InterPro" id="IPR032675">
    <property type="entry name" value="LRR_dom_sf"/>
</dbReference>
<keyword evidence="1" id="KW-0433">Leucine-rich repeat</keyword>
<reference evidence="5 6" key="1">
    <citation type="journal article" date="2008" name="Nature">
        <title>The Phaeodactylum genome reveals the evolutionary history of diatom genomes.</title>
        <authorList>
            <person name="Bowler C."/>
            <person name="Allen A.E."/>
            <person name="Badger J.H."/>
            <person name="Grimwood J."/>
            <person name="Jabbari K."/>
            <person name="Kuo A."/>
            <person name="Maheswari U."/>
            <person name="Martens C."/>
            <person name="Maumus F."/>
            <person name="Otillar R.P."/>
            <person name="Rayko E."/>
            <person name="Salamov A."/>
            <person name="Vandepoele K."/>
            <person name="Beszteri B."/>
            <person name="Gruber A."/>
            <person name="Heijde M."/>
            <person name="Katinka M."/>
            <person name="Mock T."/>
            <person name="Valentin K."/>
            <person name="Verret F."/>
            <person name="Berges J.A."/>
            <person name="Brownlee C."/>
            <person name="Cadoret J.P."/>
            <person name="Chiovitti A."/>
            <person name="Choi C.J."/>
            <person name="Coesel S."/>
            <person name="De Martino A."/>
            <person name="Detter J.C."/>
            <person name="Durkin C."/>
            <person name="Falciatore A."/>
            <person name="Fournet J."/>
            <person name="Haruta M."/>
            <person name="Huysman M.J."/>
            <person name="Jenkins B.D."/>
            <person name="Jiroutova K."/>
            <person name="Jorgensen R.E."/>
            <person name="Joubert Y."/>
            <person name="Kaplan A."/>
            <person name="Kroger N."/>
            <person name="Kroth P.G."/>
            <person name="La Roche J."/>
            <person name="Lindquist E."/>
            <person name="Lommer M."/>
            <person name="Martin-Jezequel V."/>
            <person name="Lopez P.J."/>
            <person name="Lucas S."/>
            <person name="Mangogna M."/>
            <person name="McGinnis K."/>
            <person name="Medlin L.K."/>
            <person name="Montsant A."/>
            <person name="Oudot-Le Secq M.P."/>
            <person name="Napoli C."/>
            <person name="Obornik M."/>
            <person name="Parker M.S."/>
            <person name="Petit J.L."/>
            <person name="Porcel B.M."/>
            <person name="Poulsen N."/>
            <person name="Robison M."/>
            <person name="Rychlewski L."/>
            <person name="Rynearson T.A."/>
            <person name="Schmutz J."/>
            <person name="Shapiro H."/>
            <person name="Siaut M."/>
            <person name="Stanley M."/>
            <person name="Sussman M.R."/>
            <person name="Taylor A.R."/>
            <person name="Vardi A."/>
            <person name="von Dassow P."/>
            <person name="Vyverman W."/>
            <person name="Willis A."/>
            <person name="Wyrwicz L.S."/>
            <person name="Rokhsar D.S."/>
            <person name="Weissenbach J."/>
            <person name="Armbrust E.V."/>
            <person name="Green B.R."/>
            <person name="Van de Peer Y."/>
            <person name="Grigoriev I.V."/>
        </authorList>
    </citation>
    <scope>NUCLEOTIDE SEQUENCE [LARGE SCALE GENOMIC DNA]</scope>
    <source>
        <strain evidence="5 6">CCAP 1055/1</strain>
    </source>
</reference>
<dbReference type="RefSeq" id="XP_002185712.1">
    <property type="nucleotide sequence ID" value="XM_002185676.1"/>
</dbReference>
<dbReference type="eggNOG" id="ENOG502STZY">
    <property type="taxonomic scope" value="Eukaryota"/>
</dbReference>
<organism evidence="5 6">
    <name type="scientific">Phaeodactylum tricornutum (strain CCAP 1055/1)</name>
    <dbReference type="NCBI Taxonomy" id="556484"/>
    <lineage>
        <taxon>Eukaryota</taxon>
        <taxon>Sar</taxon>
        <taxon>Stramenopiles</taxon>
        <taxon>Ochrophyta</taxon>
        <taxon>Bacillariophyta</taxon>
        <taxon>Bacillariophyceae</taxon>
        <taxon>Bacillariophycidae</taxon>
        <taxon>Naviculales</taxon>
        <taxon>Phaeodactylaceae</taxon>
        <taxon>Phaeodactylum</taxon>
    </lineage>
</organism>
<keyword evidence="4" id="KW-0472">Membrane</keyword>
<proteinExistence type="predicted"/>
<sequence length="329" mass="36258">MTEENELYIEQPERPNDGRVSSTDAGPGSREINPKFKDLKETGKWGNISKKEMIIVAVVMLSIVVAVVVVVVVFVTGDDDSIPIAGGIAPTSAPTMRLVPQEQLDLLRQGIGLNPLTASFLDLLPTNAEALRGLSNVLDEDPVRRAASWVVHEDQLDAEPELLNRFGLVATYYSNGGSQWTNSDNWLDPDLSICDGWYGVSCDLLRRDLDEIDLANNNLTGPITKSLSLLSTLRVIWFNGNALTGTIPGDVFSSLEDLFILYLQNNQLEGDIPENLIENGVLQTIFLQGNNFTGTWPAVFCGVLREFRLECEQTPCPERCCVPLNNCFD</sequence>
<evidence type="ECO:0000256" key="4">
    <source>
        <dbReference type="SAM" id="Phobius"/>
    </source>
</evidence>
<keyword evidence="6" id="KW-1185">Reference proteome</keyword>
<dbReference type="SUPFAM" id="SSF52058">
    <property type="entry name" value="L domain-like"/>
    <property type="match status" value="1"/>
</dbReference>
<keyword evidence="4" id="KW-0812">Transmembrane</keyword>
<feature type="region of interest" description="Disordered" evidence="3">
    <location>
        <begin position="1"/>
        <end position="32"/>
    </location>
</feature>
<keyword evidence="4" id="KW-1133">Transmembrane helix</keyword>
<dbReference type="PANTHER" id="PTHR48004">
    <property type="entry name" value="OS01G0149700 PROTEIN"/>
    <property type="match status" value="1"/>
</dbReference>
<dbReference type="PANTHER" id="PTHR48004:SF42">
    <property type="entry name" value="PROTEIN TOO MANY MOUTHS-RELATED"/>
    <property type="match status" value="1"/>
</dbReference>
<dbReference type="EMBL" id="CP001141">
    <property type="protein sequence ID" value="ACI65182.1"/>
    <property type="molecule type" value="Genomic_DNA"/>
</dbReference>
<dbReference type="FunFam" id="3.80.10.10:FF:000041">
    <property type="entry name" value="LRR receptor-like serine/threonine-protein kinase ERECTA"/>
    <property type="match status" value="1"/>
</dbReference>
<dbReference type="STRING" id="556484.B5Y3T1"/>
<reference evidence="6" key="2">
    <citation type="submission" date="2008-08" db="EMBL/GenBank/DDBJ databases">
        <authorList>
            <consortium name="Diatom Consortium"/>
            <person name="Grigoriev I."/>
            <person name="Grimwood J."/>
            <person name="Kuo A."/>
            <person name="Otillar R.P."/>
            <person name="Salamov A."/>
            <person name="Detter J.C."/>
            <person name="Lindquist E."/>
            <person name="Shapiro H."/>
            <person name="Lucas S."/>
            <person name="Glavina del Rio T."/>
            <person name="Pitluck S."/>
            <person name="Rokhsar D."/>
            <person name="Bowler C."/>
        </authorList>
    </citation>
    <scope>GENOME REANNOTATION</scope>
    <source>
        <strain evidence="6">CCAP 1055/1</strain>
    </source>
</reference>
<dbReference type="InterPro" id="IPR052941">
    <property type="entry name" value="StomDev_PlantInt_Reg"/>
</dbReference>
<gene>
    <name evidence="5" type="ORF">PHATR_46793</name>
</gene>
<dbReference type="Proteomes" id="UP000000759">
    <property type="component" value="Chromosome 11"/>
</dbReference>